<feature type="transmembrane region" description="Helical" evidence="1">
    <location>
        <begin position="224"/>
        <end position="245"/>
    </location>
</feature>
<name>A0A0S4TV59_RALSL</name>
<proteinExistence type="predicted"/>
<sequence>MDARPMRALPGALNKVPQVALGFWIIKILSTTVGETGADFLAVNVGLGAAITGGAMAALLLAALVAQLRARRYVPWLYWLTVVLVSIVGTQITDLLTDRLGVSLYVSTAVFSVALLAIFAIWYRTERTLSIRAIDTRRRELFYWAAILCTFALGTAAGDLATEAIGLGFQRGIAAFGVLIALAAMAYRLGADKVLAFWAAYILTRPLGAALGDFLSQSPDYGGAGLGAMVTSAVFLAVIVVLVAFAQREASRADVAAAAS</sequence>
<feature type="transmembrane region" description="Helical" evidence="1">
    <location>
        <begin position="76"/>
        <end position="96"/>
    </location>
</feature>
<protein>
    <submittedName>
        <fullName evidence="2">Putative transmembrane protein</fullName>
    </submittedName>
</protein>
<dbReference type="Pfam" id="PF03988">
    <property type="entry name" value="DUF347"/>
    <property type="match status" value="4"/>
</dbReference>
<feature type="transmembrane region" description="Helical" evidence="1">
    <location>
        <begin position="12"/>
        <end position="29"/>
    </location>
</feature>
<keyword evidence="1" id="KW-0472">Membrane</keyword>
<evidence type="ECO:0000256" key="1">
    <source>
        <dbReference type="SAM" id="Phobius"/>
    </source>
</evidence>
<feature type="transmembrane region" description="Helical" evidence="1">
    <location>
        <begin position="41"/>
        <end position="64"/>
    </location>
</feature>
<keyword evidence="1 2" id="KW-0812">Transmembrane</keyword>
<feature type="transmembrane region" description="Helical" evidence="1">
    <location>
        <begin position="102"/>
        <end position="122"/>
    </location>
</feature>
<dbReference type="InterPro" id="IPR007136">
    <property type="entry name" value="DUF347"/>
</dbReference>
<dbReference type="PATRIC" id="fig|305.106.peg.1899"/>
<reference evidence="2" key="1">
    <citation type="submission" date="2015-10" db="EMBL/GenBank/DDBJ databases">
        <authorList>
            <person name="Gilbert D.G."/>
        </authorList>
    </citation>
    <scope>NUCLEOTIDE SEQUENCE</scope>
    <source>
        <strain evidence="2">Phyl III-seqv23</strain>
    </source>
</reference>
<keyword evidence="1" id="KW-1133">Transmembrane helix</keyword>
<feature type="transmembrane region" description="Helical" evidence="1">
    <location>
        <begin position="194"/>
        <end position="212"/>
    </location>
</feature>
<dbReference type="AlphaFoldDB" id="A0A0S4TV59"/>
<gene>
    <name evidence="2" type="ORF">RUN39_v1_660016</name>
</gene>
<accession>A0A0S4TV59</accession>
<feature type="transmembrane region" description="Helical" evidence="1">
    <location>
        <begin position="168"/>
        <end position="187"/>
    </location>
</feature>
<feature type="transmembrane region" description="Helical" evidence="1">
    <location>
        <begin position="142"/>
        <end position="162"/>
    </location>
</feature>
<dbReference type="EMBL" id="LN899819">
    <property type="protein sequence ID" value="CUV13940.1"/>
    <property type="molecule type" value="Genomic_DNA"/>
</dbReference>
<organism evidence="2">
    <name type="scientific">Ralstonia solanacearum</name>
    <name type="common">Pseudomonas solanacearum</name>
    <dbReference type="NCBI Taxonomy" id="305"/>
    <lineage>
        <taxon>Bacteria</taxon>
        <taxon>Pseudomonadati</taxon>
        <taxon>Pseudomonadota</taxon>
        <taxon>Betaproteobacteria</taxon>
        <taxon>Burkholderiales</taxon>
        <taxon>Burkholderiaceae</taxon>
        <taxon>Ralstonia</taxon>
        <taxon>Ralstonia solanacearum species complex</taxon>
    </lineage>
</organism>
<evidence type="ECO:0000313" key="2">
    <source>
        <dbReference type="EMBL" id="CUV13940.1"/>
    </source>
</evidence>